<evidence type="ECO:0000313" key="1">
    <source>
        <dbReference type="EMBL" id="CDH60374.1"/>
    </source>
</evidence>
<keyword evidence="2" id="KW-1185">Reference proteome</keyword>
<sequence length="133" mass="15502">MVCGQWRLFPVADFRQQVRVRPTHDSSFHSNTTYPKRLWCVVCILYMVIVKERSNTLLVWLWHQQDIDLKERTLGIVSLQHIIDGIEMRSFEARNAIRKYPKMTGSLSATTIIPQHVKDLIVLKGLGETTMFC</sequence>
<dbReference type="EMBL" id="CBTN010000090">
    <property type="protein sequence ID" value="CDH60374.1"/>
    <property type="molecule type" value="Genomic_DNA"/>
</dbReference>
<dbReference type="AlphaFoldDB" id="A0A068SDL2"/>
<accession>A0A068SDL2</accession>
<gene>
    <name evidence="1" type="ORF">LCOR_11156.1</name>
</gene>
<evidence type="ECO:0000313" key="2">
    <source>
        <dbReference type="Proteomes" id="UP000027586"/>
    </source>
</evidence>
<protein>
    <submittedName>
        <fullName evidence="1">Uncharacterized protein</fullName>
    </submittedName>
</protein>
<organism evidence="1 2">
    <name type="scientific">Lichtheimia corymbifera JMRC:FSU:9682</name>
    <dbReference type="NCBI Taxonomy" id="1263082"/>
    <lineage>
        <taxon>Eukaryota</taxon>
        <taxon>Fungi</taxon>
        <taxon>Fungi incertae sedis</taxon>
        <taxon>Mucoromycota</taxon>
        <taxon>Mucoromycotina</taxon>
        <taxon>Mucoromycetes</taxon>
        <taxon>Mucorales</taxon>
        <taxon>Lichtheimiaceae</taxon>
        <taxon>Lichtheimia</taxon>
    </lineage>
</organism>
<proteinExistence type="predicted"/>
<dbReference type="Proteomes" id="UP000027586">
    <property type="component" value="Unassembled WGS sequence"/>
</dbReference>
<comment type="caution">
    <text evidence="1">The sequence shown here is derived from an EMBL/GenBank/DDBJ whole genome shotgun (WGS) entry which is preliminary data.</text>
</comment>
<dbReference type="VEuPathDB" id="FungiDB:LCOR_11156.1"/>
<reference evidence="1" key="1">
    <citation type="submission" date="2013-08" db="EMBL/GenBank/DDBJ databases">
        <title>Gene expansion shapes genome architecture in the human pathogen Lichtheimia corymbifera: an evolutionary genomics analysis in the ancient terrestrial Mucorales (Mucoromycotina).</title>
        <authorList>
            <person name="Schwartze V.U."/>
            <person name="Winter S."/>
            <person name="Shelest E."/>
            <person name="Marcet-Houben M."/>
            <person name="Horn F."/>
            <person name="Wehner S."/>
            <person name="Hoffmann K."/>
            <person name="Riege K."/>
            <person name="Sammeth M."/>
            <person name="Nowrousian M."/>
            <person name="Valiante V."/>
            <person name="Linde J."/>
            <person name="Jacobsen I.D."/>
            <person name="Marz M."/>
            <person name="Brakhage A.A."/>
            <person name="Gabaldon T."/>
            <person name="Bocker S."/>
            <person name="Voigt K."/>
        </authorList>
    </citation>
    <scope>NUCLEOTIDE SEQUENCE [LARGE SCALE GENOMIC DNA]</scope>
    <source>
        <strain evidence="1">FSU 9682</strain>
    </source>
</reference>
<name>A0A068SDL2_9FUNG</name>